<dbReference type="EMBL" id="CP021056">
    <property type="protein sequence ID" value="QXE26165.1"/>
    <property type="molecule type" value="Genomic_DNA"/>
</dbReference>
<dbReference type="InterPro" id="IPR001387">
    <property type="entry name" value="Cro/C1-type_HTH"/>
</dbReference>
<keyword evidence="3" id="KW-1185">Reference proteome</keyword>
<dbReference type="Proteomes" id="UP000683511">
    <property type="component" value="Chromosome"/>
</dbReference>
<sequence>MAGTGRSIAASATGIQQARQALTRQKFTQKSLALELGMAVSTIHNFFHRTPIYRTNFEEICTFLGLNWQDIATSIDQLWEQLQTMGTVTEKMGLVLVEEQTLGWGWTTSSIYEKSVRIGSYIRVEVNFENSGYLLLLQRDTSGNIWCFCPSCFAPQPHLNTGKTCLPQEGSEITCFPIEGTPGQEEILAVITQIMPSLDWLPQASDEPLQLKEIHLRELLDYMNQHGQYEVLYTEYMITE</sequence>
<evidence type="ECO:0000259" key="1">
    <source>
        <dbReference type="Pfam" id="PF14326"/>
    </source>
</evidence>
<dbReference type="Pfam" id="PF14326">
    <property type="entry name" value="DUF4384"/>
    <property type="match status" value="1"/>
</dbReference>
<protein>
    <recommendedName>
        <fullName evidence="1">DUF4384 domain-containing protein</fullName>
    </recommendedName>
</protein>
<dbReference type="CDD" id="cd00093">
    <property type="entry name" value="HTH_XRE"/>
    <property type="match status" value="1"/>
</dbReference>
<name>A0A975TCY7_9NOST</name>
<feature type="domain" description="DUF4384" evidence="1">
    <location>
        <begin position="116"/>
        <end position="193"/>
    </location>
</feature>
<evidence type="ECO:0000313" key="2">
    <source>
        <dbReference type="EMBL" id="QXE26165.1"/>
    </source>
</evidence>
<evidence type="ECO:0000313" key="3">
    <source>
        <dbReference type="Proteomes" id="UP000683511"/>
    </source>
</evidence>
<organism evidence="2 3">
    <name type="scientific">Richelia sinica FACHB-800</name>
    <dbReference type="NCBI Taxonomy" id="1357546"/>
    <lineage>
        <taxon>Bacteria</taxon>
        <taxon>Bacillati</taxon>
        <taxon>Cyanobacteriota</taxon>
        <taxon>Cyanophyceae</taxon>
        <taxon>Nostocales</taxon>
        <taxon>Nostocaceae</taxon>
        <taxon>Richelia</taxon>
    </lineage>
</organism>
<dbReference type="InterPro" id="IPR025493">
    <property type="entry name" value="DUF4384"/>
</dbReference>
<dbReference type="AlphaFoldDB" id="A0A975TCY7"/>
<dbReference type="KEGG" id="rsin:B6N60_04896"/>
<gene>
    <name evidence="2" type="ORF">B6N60_04896</name>
</gene>
<accession>A0A975TCY7</accession>
<proteinExistence type="predicted"/>
<reference evidence="2" key="1">
    <citation type="submission" date="2017-04" db="EMBL/GenBank/DDBJ databases">
        <title>Genome deletions in a multicellular cyanobacterial endosymbiont for morphological adaptation in marine diatoms.</title>
        <authorList>
            <person name="Wang Y."/>
            <person name="Gao H."/>
            <person name="Li R."/>
            <person name="Xu X."/>
        </authorList>
    </citation>
    <scope>NUCLEOTIDE SEQUENCE</scope>
    <source>
        <strain evidence="2">FACHB 800</strain>
    </source>
</reference>
<dbReference type="RefSeq" id="WP_190606724.1">
    <property type="nucleotide sequence ID" value="NZ_CP021056.1"/>
</dbReference>